<reference evidence="4" key="1">
    <citation type="submission" date="2023-07" db="EMBL/GenBank/DDBJ databases">
        <title>30 novel species of actinomycetes from the DSMZ collection.</title>
        <authorList>
            <person name="Nouioui I."/>
        </authorList>
    </citation>
    <scope>NUCLEOTIDE SEQUENCE [LARGE SCALE GENOMIC DNA]</scope>
    <source>
        <strain evidence="4">DSM 41982</strain>
    </source>
</reference>
<organism evidence="3 4">
    <name type="scientific">Streptomyces evansiae</name>
    <dbReference type="NCBI Taxonomy" id="3075535"/>
    <lineage>
        <taxon>Bacteria</taxon>
        <taxon>Bacillati</taxon>
        <taxon>Actinomycetota</taxon>
        <taxon>Actinomycetes</taxon>
        <taxon>Kitasatosporales</taxon>
        <taxon>Streptomycetaceae</taxon>
        <taxon>Streptomyces</taxon>
    </lineage>
</organism>
<dbReference type="PANTHER" id="PTHR21310:SF40">
    <property type="entry name" value="AMINOGLYCOSIDE PHOSPHOTRANSFERASE DOMAIN-CONTAINING PROTEIN-RELATED"/>
    <property type="match status" value="1"/>
</dbReference>
<dbReference type="AlphaFoldDB" id="A0ABD5EDL7"/>
<dbReference type="SUPFAM" id="SSF56112">
    <property type="entry name" value="Protein kinase-like (PK-like)"/>
    <property type="match status" value="1"/>
</dbReference>
<evidence type="ECO:0000259" key="2">
    <source>
        <dbReference type="Pfam" id="PF01636"/>
    </source>
</evidence>
<dbReference type="InterPro" id="IPR011009">
    <property type="entry name" value="Kinase-like_dom_sf"/>
</dbReference>
<feature type="compositionally biased region" description="Low complexity" evidence="1">
    <location>
        <begin position="25"/>
        <end position="35"/>
    </location>
</feature>
<name>A0ABD5EDL7_9ACTN</name>
<proteinExistence type="predicted"/>
<keyword evidence="3" id="KW-0808">Transferase</keyword>
<comment type="caution">
    <text evidence="3">The sequence shown here is derived from an EMBL/GenBank/DDBJ whole genome shotgun (WGS) entry which is preliminary data.</text>
</comment>
<evidence type="ECO:0000256" key="1">
    <source>
        <dbReference type="SAM" id="MobiDB-lite"/>
    </source>
</evidence>
<feature type="region of interest" description="Disordered" evidence="1">
    <location>
        <begin position="70"/>
        <end position="90"/>
    </location>
</feature>
<dbReference type="RefSeq" id="WP_093853436.1">
    <property type="nucleotide sequence ID" value="NZ_JAVRER010000078.1"/>
</dbReference>
<sequence>MRTVRSGWQGKEPGGGEGGGREGAHGATHGASHGSYEPHGLRAAHHGTAPRLHAIACGVAHAAGAQAAGAHVAGTGRHRPVPPSSASRFGWTPDERVPLGPEFPVAAVTEALAAARTADPARVRVLSGTAHRNVVVWLPVWQRAVVVRRFAPAVAVRRERGFYSEHSVLEAIHATYEGGAPDAPRVPRVLALGRDAEGSFSLHTYEGPLPAPARVTPDRLTPRHPVNGLRVREADALVDQLAALSRVDCSHLEPAAGRPEFFAWLRAELVRLVASLPAPVLARATASGLPGPAALEELLAPLTVTPRTPGLLHGDLNPWNIVRLPGDDLALIDWELALTGDPLYELVRHLHLAPARPSLRSRMLDRWSRALAPDRTAGWERDAPVYAHLERLRSAYLDLDRIVTGTALDAPNVRRAVRRYGRTLAAARASLAALGGAVGAAP</sequence>
<accession>A0ABD5EDL7</accession>
<feature type="domain" description="Aminoglycoside phosphotransferase" evidence="2">
    <location>
        <begin position="125"/>
        <end position="377"/>
    </location>
</feature>
<evidence type="ECO:0000313" key="3">
    <source>
        <dbReference type="EMBL" id="MDT0419463.1"/>
    </source>
</evidence>
<gene>
    <name evidence="3" type="ORF">RM574_28715</name>
</gene>
<dbReference type="EMBL" id="JAVRER010000078">
    <property type="protein sequence ID" value="MDT0419463.1"/>
    <property type="molecule type" value="Genomic_DNA"/>
</dbReference>
<dbReference type="Gene3D" id="3.90.1200.10">
    <property type="match status" value="1"/>
</dbReference>
<protein>
    <submittedName>
        <fullName evidence="3">Aminoglycoside phosphotransferase family protein</fullName>
        <ecNumber evidence="3">2.7.1.-</ecNumber>
    </submittedName>
</protein>
<dbReference type="Proteomes" id="UP001183607">
    <property type="component" value="Unassembled WGS sequence"/>
</dbReference>
<dbReference type="InterPro" id="IPR002575">
    <property type="entry name" value="Aminoglycoside_PTrfase"/>
</dbReference>
<dbReference type="EC" id="2.7.1.-" evidence="3"/>
<dbReference type="Pfam" id="PF01636">
    <property type="entry name" value="APH"/>
    <property type="match status" value="1"/>
</dbReference>
<feature type="region of interest" description="Disordered" evidence="1">
    <location>
        <begin position="1"/>
        <end position="45"/>
    </location>
</feature>
<dbReference type="GO" id="GO:0016740">
    <property type="term" value="F:transferase activity"/>
    <property type="evidence" value="ECO:0007669"/>
    <property type="project" value="UniProtKB-KW"/>
</dbReference>
<evidence type="ECO:0000313" key="4">
    <source>
        <dbReference type="Proteomes" id="UP001183607"/>
    </source>
</evidence>
<dbReference type="InterPro" id="IPR051678">
    <property type="entry name" value="AGP_Transferase"/>
</dbReference>
<dbReference type="PANTHER" id="PTHR21310">
    <property type="entry name" value="AMINOGLYCOSIDE PHOSPHOTRANSFERASE-RELATED-RELATED"/>
    <property type="match status" value="1"/>
</dbReference>